<evidence type="ECO:0000313" key="18">
    <source>
        <dbReference type="Proteomes" id="UP000572817"/>
    </source>
</evidence>
<dbReference type="GO" id="GO:0016887">
    <property type="term" value="F:ATP hydrolysis activity"/>
    <property type="evidence" value="ECO:0007669"/>
    <property type="project" value="InterPro"/>
</dbReference>
<accession>A0A8H4IJ94</accession>
<dbReference type="InterPro" id="IPR004584">
    <property type="entry name" value="Rad50_eukaryotes"/>
</dbReference>
<dbReference type="GO" id="GO:0070192">
    <property type="term" value="P:chromosome organization involved in meiotic cell cycle"/>
    <property type="evidence" value="ECO:0007669"/>
    <property type="project" value="TreeGrafter"/>
</dbReference>
<evidence type="ECO:0000256" key="14">
    <source>
        <dbReference type="ARBA" id="ARBA00049360"/>
    </source>
</evidence>
<keyword evidence="12" id="KW-0234">DNA repair</keyword>
<proteinExistence type="inferred from homology"/>
<dbReference type="Pfam" id="PF13476">
    <property type="entry name" value="AAA_23"/>
    <property type="match status" value="1"/>
</dbReference>
<dbReference type="Gene3D" id="3.40.50.300">
    <property type="entry name" value="P-loop containing nucleotide triphosphate hydrolases"/>
    <property type="match status" value="2"/>
</dbReference>
<feature type="domain" description="Rad50/SbcC-type AAA" evidence="16">
    <location>
        <begin position="29"/>
        <end position="275"/>
    </location>
</feature>
<dbReference type="GO" id="GO:0007004">
    <property type="term" value="P:telomere maintenance via telomerase"/>
    <property type="evidence" value="ECO:0007669"/>
    <property type="project" value="TreeGrafter"/>
</dbReference>
<reference evidence="17" key="1">
    <citation type="submission" date="2020-04" db="EMBL/GenBank/DDBJ databases">
        <title>Genome Assembly and Annotation of Botryosphaeria dothidea sdau 11-99, a Latent Pathogen of Apple Fruit Ring Rot in China.</title>
        <authorList>
            <person name="Yu C."/>
            <person name="Diao Y."/>
            <person name="Lu Q."/>
            <person name="Zhao J."/>
            <person name="Cui S."/>
            <person name="Peng C."/>
            <person name="He B."/>
            <person name="Liu H."/>
        </authorList>
    </citation>
    <scope>NUCLEOTIDE SEQUENCE [LARGE SCALE GENOMIC DNA]</scope>
    <source>
        <strain evidence="17">Sdau11-99</strain>
    </source>
</reference>
<protein>
    <recommendedName>
        <fullName evidence="5">DNA repair protein RAD50</fullName>
    </recommendedName>
</protein>
<keyword evidence="18" id="KW-1185">Reference proteome</keyword>
<comment type="catalytic activity">
    <reaction evidence="14">
        <text>ATP + H2O = ADP + phosphate + H(+)</text>
        <dbReference type="Rhea" id="RHEA:13065"/>
        <dbReference type="ChEBI" id="CHEBI:15377"/>
        <dbReference type="ChEBI" id="CHEBI:15378"/>
        <dbReference type="ChEBI" id="CHEBI:30616"/>
        <dbReference type="ChEBI" id="CHEBI:43474"/>
        <dbReference type="ChEBI" id="CHEBI:456216"/>
    </reaction>
</comment>
<feature type="coiled-coil region" evidence="15">
    <location>
        <begin position="1002"/>
        <end position="1099"/>
    </location>
</feature>
<dbReference type="GO" id="GO:0006302">
    <property type="term" value="P:double-strand break repair"/>
    <property type="evidence" value="ECO:0007669"/>
    <property type="project" value="InterPro"/>
</dbReference>
<comment type="cofactor">
    <cofactor evidence="1">
        <name>Zn(2+)</name>
        <dbReference type="ChEBI" id="CHEBI:29105"/>
    </cofactor>
</comment>
<keyword evidence="9" id="KW-0378">Hydrolase</keyword>
<evidence type="ECO:0000256" key="1">
    <source>
        <dbReference type="ARBA" id="ARBA00001947"/>
    </source>
</evidence>
<feature type="coiled-coil region" evidence="15">
    <location>
        <begin position="417"/>
        <end position="473"/>
    </location>
</feature>
<sequence>MHSGSGAVIDALCSGRWALLTAVRSYIDKLSILGVRSFDNRVSETIQFYSPLTLIVGFNGSGKTTIIECLKYATTGELPPNSDRGKSFIHDPNLCGEKEVLAQVKMSFKATSGVKMVSTRSLQLTVKKSGKSTTRTVKALEGQLLMVKDGERTAISSRVAELNQIMPQYLGISPAILEYVIFCHQEDSMWPMSEPAALKKRFDEIFEALKYTRAIENIKLLQKRQREELGKLKIIEEHAKQDKDKGERAEKRSNEIYEEIEQLRAKSQSLEKDIQDAKRRSEEAWDHAAKFKNIVSELEGKRIEASAIESNVKELQGHIKEMTDTDEELKAHLDQYEERVKLYDQDRKENVERYNDIAQVIKKNRKSLEEKQGEVGTHKANKAAYERQLKARETLIKETARRHEIRGFDLEINDDRVRDFEERINRMAKEHQVALKRAREQKQEELQVVNGELNQVNQRKTALEASKKNHKAQMSKNEPKLSELQEKINEIEIDEGSKATLEASLEDVNKRLNEAKAESAAAKWEEKLSEANGQVRDLDEKKERLDGEMVEATRRAGDSAQLDYVRKSLKEKQTKLATNTGAHRQHLSSIVGENWEPSTLEADFNAILNQRSDDLRDAELQRNGTTRELEQVQFKLTTEKNDLSKKRAELNASKDQIDQVMADDETPEDFLEALNTATTNVEIAQRDATSFGNMGKFFKECLTTFKEHDRCQLCYRGFKPNDSERSKFQKRLEARIQEATNQNLQEMLEEYQTDLEKLREAKPSYDTWMRLKSKEIPELEASLRELESRRDHLVKVIEEQDQRVNERQESKRDVDFISKDVNSIVDDYKAIRAFEEEIKELSLKQEQAGASRSVEKIQEDLKHINDQLKTVRNTVTQLSMGKERSREKITSLELKAKDVSTKVTSAGFALREKGRLLSQAQEIRSENAGHRESMRQTDEDLQGLIPEIQQVQTKYDAIEQRGAQKEQELQSSYQKITDSLSSLKNSSKEIKAYLESGGTEQLVVALREIESLRVDNEQLEGEQKQITAEVKKIDDQLRNHTETKREINDNLRFRTNFQKLEKVQEAVQELEAYNAEVDKDRYEKEADTWAKKRNRLAAEQASIIGEMRSKDDQLNEFLADWETDYKDAAKNYKEAHIKVETTKAAVEDLGRYGGALDKAIVKYHSLKLEEINRIIEELWKKTYQGTDVDTIMIRSENETANKSRSYNYRVVMVKQDAEMDMRGRCSAGQKVLASIIIRLALAECFGVNCGLIALDEPTTNLDRDNIRALAESLAEIIRVRRQQSNFQLIVITHDEEFLRYMQCAEFSDYYYRVARNEKQKSTIEKQSIAEVL</sequence>
<feature type="coiled-coil region" evidence="15">
    <location>
        <begin position="831"/>
        <end position="874"/>
    </location>
</feature>
<evidence type="ECO:0000256" key="9">
    <source>
        <dbReference type="ARBA" id="ARBA00022801"/>
    </source>
</evidence>
<feature type="coiled-coil region" evidence="15">
    <location>
        <begin position="498"/>
        <end position="555"/>
    </location>
</feature>
<evidence type="ECO:0000256" key="11">
    <source>
        <dbReference type="ARBA" id="ARBA00023054"/>
    </source>
</evidence>
<dbReference type="GO" id="GO:0051880">
    <property type="term" value="F:G-quadruplex DNA binding"/>
    <property type="evidence" value="ECO:0007669"/>
    <property type="project" value="TreeGrafter"/>
</dbReference>
<dbReference type="EMBL" id="WWBZ02000073">
    <property type="protein sequence ID" value="KAF4302115.1"/>
    <property type="molecule type" value="Genomic_DNA"/>
</dbReference>
<dbReference type="InterPro" id="IPR038729">
    <property type="entry name" value="Rad50/SbcC_AAA"/>
</dbReference>
<feature type="coiled-coil region" evidence="15">
    <location>
        <begin position="729"/>
        <end position="803"/>
    </location>
</feature>
<dbReference type="OrthoDB" id="18797at2759"/>
<dbReference type="GO" id="GO:0000794">
    <property type="term" value="C:condensed nuclear chromosome"/>
    <property type="evidence" value="ECO:0007669"/>
    <property type="project" value="TreeGrafter"/>
</dbReference>
<dbReference type="SUPFAM" id="SSF52540">
    <property type="entry name" value="P-loop containing nucleoside triphosphate hydrolases"/>
    <property type="match status" value="1"/>
</dbReference>
<evidence type="ECO:0000256" key="7">
    <source>
        <dbReference type="ARBA" id="ARBA00022723"/>
    </source>
</evidence>
<dbReference type="FunFam" id="3.40.50.300:FF:000947">
    <property type="entry name" value="DNA repair protein RAD50"/>
    <property type="match status" value="1"/>
</dbReference>
<dbReference type="GO" id="GO:0046872">
    <property type="term" value="F:metal ion binding"/>
    <property type="evidence" value="ECO:0007669"/>
    <property type="project" value="UniProtKB-KW"/>
</dbReference>
<evidence type="ECO:0000256" key="12">
    <source>
        <dbReference type="ARBA" id="ARBA00023204"/>
    </source>
</evidence>
<dbReference type="GO" id="GO:0030870">
    <property type="term" value="C:Mre11 complex"/>
    <property type="evidence" value="ECO:0007669"/>
    <property type="project" value="InterPro"/>
</dbReference>
<dbReference type="NCBIfam" id="TIGR00606">
    <property type="entry name" value="rad50"/>
    <property type="match status" value="1"/>
</dbReference>
<evidence type="ECO:0000313" key="17">
    <source>
        <dbReference type="EMBL" id="KAF4302115.1"/>
    </source>
</evidence>
<keyword evidence="11 15" id="KW-0175">Coiled coil</keyword>
<dbReference type="Pfam" id="PF13558">
    <property type="entry name" value="SbcC_Walker_B"/>
    <property type="match status" value="1"/>
</dbReference>
<feature type="coiled-coil region" evidence="15">
    <location>
        <begin position="246"/>
        <end position="280"/>
    </location>
</feature>
<evidence type="ECO:0000256" key="13">
    <source>
        <dbReference type="ARBA" id="ARBA00023242"/>
    </source>
</evidence>
<name>A0A8H4IJ94_9PEZI</name>
<gene>
    <name evidence="17" type="ORF">GTA08_BOTSDO09857</name>
</gene>
<dbReference type="InterPro" id="IPR027417">
    <property type="entry name" value="P-loop_NTPase"/>
</dbReference>
<dbReference type="GO" id="GO:0003691">
    <property type="term" value="F:double-stranded telomeric DNA binding"/>
    <property type="evidence" value="ECO:0007669"/>
    <property type="project" value="TreeGrafter"/>
</dbReference>
<feature type="coiled-coil region" evidence="15">
    <location>
        <begin position="615"/>
        <end position="663"/>
    </location>
</feature>
<evidence type="ECO:0000256" key="2">
    <source>
        <dbReference type="ARBA" id="ARBA00004123"/>
    </source>
</evidence>
<dbReference type="GO" id="GO:0043047">
    <property type="term" value="F:single-stranded telomeric DNA binding"/>
    <property type="evidence" value="ECO:0007669"/>
    <property type="project" value="TreeGrafter"/>
</dbReference>
<evidence type="ECO:0000256" key="5">
    <source>
        <dbReference type="ARBA" id="ARBA00017893"/>
    </source>
</evidence>
<evidence type="ECO:0000256" key="4">
    <source>
        <dbReference type="ARBA" id="ARBA00009439"/>
    </source>
</evidence>
<comment type="caution">
    <text evidence="17">The sequence shown here is derived from an EMBL/GenBank/DDBJ whole genome shotgun (WGS) entry which is preliminary data.</text>
</comment>
<dbReference type="PANTHER" id="PTHR18867:SF12">
    <property type="entry name" value="DNA REPAIR PROTEIN RAD50"/>
    <property type="match status" value="1"/>
</dbReference>
<comment type="subcellular location">
    <subcellularLocation>
        <location evidence="3">Chromosome</location>
    </subcellularLocation>
    <subcellularLocation>
        <location evidence="2">Nucleus</location>
    </subcellularLocation>
</comment>
<evidence type="ECO:0000256" key="3">
    <source>
        <dbReference type="ARBA" id="ARBA00004286"/>
    </source>
</evidence>
<evidence type="ECO:0000256" key="10">
    <source>
        <dbReference type="ARBA" id="ARBA00022833"/>
    </source>
</evidence>
<evidence type="ECO:0000256" key="6">
    <source>
        <dbReference type="ARBA" id="ARBA00022454"/>
    </source>
</evidence>
<keyword evidence="8" id="KW-0227">DNA damage</keyword>
<keyword evidence="13" id="KW-0539">Nucleus</keyword>
<keyword evidence="10" id="KW-0862">Zinc</keyword>
<comment type="similarity">
    <text evidence="4">Belongs to the SMC family. RAD50 subfamily.</text>
</comment>
<dbReference type="FunFam" id="3.40.50.300:FF:001195">
    <property type="entry name" value="DNA repair protein rad50"/>
    <property type="match status" value="1"/>
</dbReference>
<feature type="coiled-coil region" evidence="15">
    <location>
        <begin position="305"/>
        <end position="388"/>
    </location>
</feature>
<evidence type="ECO:0000259" key="16">
    <source>
        <dbReference type="Pfam" id="PF13476"/>
    </source>
</evidence>
<keyword evidence="7" id="KW-0479">Metal-binding</keyword>
<organism evidence="17 18">
    <name type="scientific">Botryosphaeria dothidea</name>
    <dbReference type="NCBI Taxonomy" id="55169"/>
    <lineage>
        <taxon>Eukaryota</taxon>
        <taxon>Fungi</taxon>
        <taxon>Dikarya</taxon>
        <taxon>Ascomycota</taxon>
        <taxon>Pezizomycotina</taxon>
        <taxon>Dothideomycetes</taxon>
        <taxon>Dothideomycetes incertae sedis</taxon>
        <taxon>Botryosphaeriales</taxon>
        <taxon>Botryosphaeriaceae</taxon>
        <taxon>Botryosphaeria</taxon>
    </lineage>
</organism>
<evidence type="ECO:0000256" key="15">
    <source>
        <dbReference type="SAM" id="Coils"/>
    </source>
</evidence>
<keyword evidence="6" id="KW-0158">Chromosome</keyword>
<dbReference type="GO" id="GO:0000722">
    <property type="term" value="P:telomere maintenance via recombination"/>
    <property type="evidence" value="ECO:0007669"/>
    <property type="project" value="TreeGrafter"/>
</dbReference>
<evidence type="ECO:0000256" key="8">
    <source>
        <dbReference type="ARBA" id="ARBA00022763"/>
    </source>
</evidence>
<dbReference type="Proteomes" id="UP000572817">
    <property type="component" value="Unassembled WGS sequence"/>
</dbReference>
<dbReference type="PANTHER" id="PTHR18867">
    <property type="entry name" value="RAD50"/>
    <property type="match status" value="1"/>
</dbReference>